<reference evidence="2 3" key="1">
    <citation type="submission" date="2016-08" db="EMBL/GenBank/DDBJ databases">
        <authorList>
            <person name="Seilhamer J.J."/>
        </authorList>
    </citation>
    <scope>NUCLEOTIDE SEQUENCE [LARGE SCALE GENOMIC DNA]</scope>
    <source>
        <strain evidence="2 3">DX4</strain>
    </source>
</reference>
<evidence type="ECO:0000256" key="1">
    <source>
        <dbReference type="SAM" id="SignalP"/>
    </source>
</evidence>
<dbReference type="KEGG" id="psty:BFS30_15240"/>
<name>A0A1D7QIB3_9SPHI</name>
<protein>
    <submittedName>
        <fullName evidence="2">Uncharacterized protein</fullName>
    </submittedName>
</protein>
<feature type="chain" id="PRO_5009098730" evidence="1">
    <location>
        <begin position="24"/>
        <end position="145"/>
    </location>
</feature>
<proteinExistence type="predicted"/>
<evidence type="ECO:0000313" key="2">
    <source>
        <dbReference type="EMBL" id="AOM78414.1"/>
    </source>
</evidence>
<evidence type="ECO:0000313" key="3">
    <source>
        <dbReference type="Proteomes" id="UP000094313"/>
    </source>
</evidence>
<dbReference type="OrthoDB" id="1271033at2"/>
<keyword evidence="1" id="KW-0732">Signal</keyword>
<dbReference type="RefSeq" id="WP_069380079.1">
    <property type="nucleotide sequence ID" value="NZ_CP017141.1"/>
</dbReference>
<dbReference type="Proteomes" id="UP000094313">
    <property type="component" value="Chromosome"/>
</dbReference>
<organism evidence="2 3">
    <name type="scientific">Pedobacter steynii</name>
    <dbReference type="NCBI Taxonomy" id="430522"/>
    <lineage>
        <taxon>Bacteria</taxon>
        <taxon>Pseudomonadati</taxon>
        <taxon>Bacteroidota</taxon>
        <taxon>Sphingobacteriia</taxon>
        <taxon>Sphingobacteriales</taxon>
        <taxon>Sphingobacteriaceae</taxon>
        <taxon>Pedobacter</taxon>
    </lineage>
</organism>
<accession>A0A1D7QIB3</accession>
<feature type="signal peptide" evidence="1">
    <location>
        <begin position="1"/>
        <end position="23"/>
    </location>
</feature>
<gene>
    <name evidence="2" type="ORF">BFS30_15240</name>
</gene>
<keyword evidence="3" id="KW-1185">Reference proteome</keyword>
<sequence>MKKIISICLILLSVVSLTGYANIAETPVKKSTKQRVNTYQVRIGFKHLDGSVSTTGYTDSPGFTATNVNTNDEFDCRLNASPAGIFLPYQLPGIIEDLPGGTYEFNAIEGQGNWTGYGNVIVTLSPEMVDADGYVTVYVPIAWQE</sequence>
<dbReference type="EMBL" id="CP017141">
    <property type="protein sequence ID" value="AOM78414.1"/>
    <property type="molecule type" value="Genomic_DNA"/>
</dbReference>
<dbReference type="AlphaFoldDB" id="A0A1D7QIB3"/>